<dbReference type="InterPro" id="IPR036412">
    <property type="entry name" value="HAD-like_sf"/>
</dbReference>
<dbReference type="SFLD" id="SFLDS00003">
    <property type="entry name" value="Haloacid_Dehalogenase"/>
    <property type="match status" value="1"/>
</dbReference>
<dbReference type="GO" id="GO:0005388">
    <property type="term" value="F:P-type calcium transporter activity"/>
    <property type="evidence" value="ECO:0007669"/>
    <property type="project" value="UniProtKB-EC"/>
</dbReference>
<dbReference type="SMART" id="SM00831">
    <property type="entry name" value="Cation_ATPase_N"/>
    <property type="match status" value="1"/>
</dbReference>
<dbReference type="InterPro" id="IPR018303">
    <property type="entry name" value="ATPase_P-typ_P_site"/>
</dbReference>
<proteinExistence type="predicted"/>
<evidence type="ECO:0000256" key="13">
    <source>
        <dbReference type="SAM" id="Phobius"/>
    </source>
</evidence>
<evidence type="ECO:0000256" key="12">
    <source>
        <dbReference type="ARBA" id="ARBA00023136"/>
    </source>
</evidence>
<dbReference type="AlphaFoldDB" id="A0A0E3Q4D8"/>
<dbReference type="InterPro" id="IPR008250">
    <property type="entry name" value="ATPase_P-typ_transduc_dom_A_sf"/>
</dbReference>
<dbReference type="NCBIfam" id="TIGR01522">
    <property type="entry name" value="ATPase-IIA2_Ca"/>
    <property type="match status" value="1"/>
</dbReference>
<evidence type="ECO:0000259" key="14">
    <source>
        <dbReference type="SMART" id="SM00831"/>
    </source>
</evidence>
<dbReference type="InterPro" id="IPR023299">
    <property type="entry name" value="ATPase_P-typ_cyto_dom_N"/>
</dbReference>
<evidence type="ECO:0000256" key="5">
    <source>
        <dbReference type="ARBA" id="ARBA00022692"/>
    </source>
</evidence>
<feature type="transmembrane region" description="Helical" evidence="13">
    <location>
        <begin position="50"/>
        <end position="73"/>
    </location>
</feature>
<feature type="transmembrane region" description="Helical" evidence="13">
    <location>
        <begin position="857"/>
        <end position="877"/>
    </location>
</feature>
<feature type="transmembrane region" description="Helical" evidence="13">
    <location>
        <begin position="826"/>
        <end position="845"/>
    </location>
</feature>
<dbReference type="InterPro" id="IPR059000">
    <property type="entry name" value="ATPase_P-type_domA"/>
</dbReference>
<keyword evidence="16" id="KW-1185">Reference proteome</keyword>
<dbReference type="EC" id="7.2.2.10" evidence="2"/>
<keyword evidence="10 13" id="KW-1133">Transmembrane helix</keyword>
<feature type="transmembrane region" description="Helical" evidence="13">
    <location>
        <begin position="269"/>
        <end position="294"/>
    </location>
</feature>
<dbReference type="PRINTS" id="PR00120">
    <property type="entry name" value="HATPASE"/>
</dbReference>
<evidence type="ECO:0000313" key="16">
    <source>
        <dbReference type="Proteomes" id="UP000033096"/>
    </source>
</evidence>
<accession>A0A0E3Q4D8</accession>
<evidence type="ECO:0000256" key="6">
    <source>
        <dbReference type="ARBA" id="ARBA00022741"/>
    </source>
</evidence>
<keyword evidence="11" id="KW-0406">Ion transport</keyword>
<dbReference type="Pfam" id="PF13246">
    <property type="entry name" value="Cation_ATPase"/>
    <property type="match status" value="1"/>
</dbReference>
<dbReference type="FunFam" id="3.40.50.1000:FF:000028">
    <property type="entry name" value="Calcium-transporting P-type ATPase, putative"/>
    <property type="match status" value="1"/>
</dbReference>
<evidence type="ECO:0000256" key="2">
    <source>
        <dbReference type="ARBA" id="ARBA00012790"/>
    </source>
</evidence>
<comment type="subcellular location">
    <subcellularLocation>
        <location evidence="1">Endomembrane system</location>
        <topology evidence="1">Multi-pass membrane protein</topology>
    </subcellularLocation>
</comment>
<dbReference type="InterPro" id="IPR044492">
    <property type="entry name" value="P_typ_ATPase_HD_dom"/>
</dbReference>
<name>A0A0E3Q4D8_9EURY</name>
<feature type="transmembrane region" description="Helical" evidence="13">
    <location>
        <begin position="242"/>
        <end position="263"/>
    </location>
</feature>
<dbReference type="GeneID" id="24809537"/>
<gene>
    <name evidence="15" type="ORF">MSVAZ_1128</name>
</gene>
<dbReference type="PATRIC" id="fig|1434123.4.peg.1325"/>
<dbReference type="GO" id="GO:0005524">
    <property type="term" value="F:ATP binding"/>
    <property type="evidence" value="ECO:0007669"/>
    <property type="project" value="UniProtKB-KW"/>
</dbReference>
<dbReference type="Gene3D" id="3.40.1110.10">
    <property type="entry name" value="Calcium-transporting ATPase, cytoplasmic domain N"/>
    <property type="match status" value="1"/>
</dbReference>
<reference evidence="15 16" key="1">
    <citation type="submission" date="2014-07" db="EMBL/GenBank/DDBJ databases">
        <title>Methanogenic archaea and the global carbon cycle.</title>
        <authorList>
            <person name="Henriksen J.R."/>
            <person name="Luke J."/>
            <person name="Reinhart S."/>
            <person name="Benedict M.N."/>
            <person name="Youngblut N.D."/>
            <person name="Metcalf M.E."/>
            <person name="Whitaker R.J."/>
            <person name="Metcalf W.W."/>
        </authorList>
    </citation>
    <scope>NUCLEOTIDE SEQUENCE [LARGE SCALE GENOMIC DNA]</scope>
    <source>
        <strain evidence="15 16">Z-761</strain>
    </source>
</reference>
<organism evidence="15 16">
    <name type="scientific">Methanosarcina vacuolata Z-761</name>
    <dbReference type="NCBI Taxonomy" id="1434123"/>
    <lineage>
        <taxon>Archaea</taxon>
        <taxon>Methanobacteriati</taxon>
        <taxon>Methanobacteriota</taxon>
        <taxon>Stenosarchaea group</taxon>
        <taxon>Methanomicrobia</taxon>
        <taxon>Methanosarcinales</taxon>
        <taxon>Methanosarcinaceae</taxon>
        <taxon>Methanosarcina</taxon>
    </lineage>
</organism>
<dbReference type="STRING" id="1434123.MSVAZ_1128"/>
<evidence type="ECO:0000256" key="1">
    <source>
        <dbReference type="ARBA" id="ARBA00004127"/>
    </source>
</evidence>
<dbReference type="PROSITE" id="PS00154">
    <property type="entry name" value="ATPASE_E1_E2"/>
    <property type="match status" value="1"/>
</dbReference>
<dbReference type="GO" id="GO:0016020">
    <property type="term" value="C:membrane"/>
    <property type="evidence" value="ECO:0007669"/>
    <property type="project" value="InterPro"/>
</dbReference>
<keyword evidence="8" id="KW-0067">ATP-binding</keyword>
<dbReference type="Pfam" id="PF00122">
    <property type="entry name" value="E1-E2_ATPase"/>
    <property type="match status" value="1"/>
</dbReference>
<keyword evidence="9" id="KW-1278">Translocase</keyword>
<dbReference type="NCBIfam" id="TIGR01494">
    <property type="entry name" value="ATPase_P-type"/>
    <property type="match status" value="2"/>
</dbReference>
<dbReference type="InterPro" id="IPR023214">
    <property type="entry name" value="HAD_sf"/>
</dbReference>
<dbReference type="SUPFAM" id="SSF81653">
    <property type="entry name" value="Calcium ATPase, transduction domain A"/>
    <property type="match status" value="1"/>
</dbReference>
<evidence type="ECO:0000256" key="4">
    <source>
        <dbReference type="ARBA" id="ARBA00022568"/>
    </source>
</evidence>
<evidence type="ECO:0000313" key="15">
    <source>
        <dbReference type="EMBL" id="AKB43397.1"/>
    </source>
</evidence>
<feature type="transmembrane region" description="Helical" evidence="13">
    <location>
        <begin position="789"/>
        <end position="806"/>
    </location>
</feature>
<keyword evidence="3" id="KW-0813">Transport</keyword>
<dbReference type="Gene3D" id="3.40.50.1000">
    <property type="entry name" value="HAD superfamily/HAD-like"/>
    <property type="match status" value="1"/>
</dbReference>
<feature type="transmembrane region" description="Helical" evidence="13">
    <location>
        <begin position="79"/>
        <end position="98"/>
    </location>
</feature>
<dbReference type="SFLD" id="SFLDF00027">
    <property type="entry name" value="p-type_atpase"/>
    <property type="match status" value="1"/>
</dbReference>
<dbReference type="SFLD" id="SFLDG00002">
    <property type="entry name" value="C1.7:_P-type_atpase_like"/>
    <property type="match status" value="1"/>
</dbReference>
<evidence type="ECO:0000256" key="9">
    <source>
        <dbReference type="ARBA" id="ARBA00022967"/>
    </source>
</evidence>
<feature type="transmembrane region" description="Helical" evidence="13">
    <location>
        <begin position="712"/>
        <end position="736"/>
    </location>
</feature>
<dbReference type="HOGENOM" id="CLU_002360_3_0_2"/>
<keyword evidence="4" id="KW-0109">Calcium transport</keyword>
<dbReference type="Gene3D" id="2.70.150.10">
    <property type="entry name" value="Calcium-transporting ATPase, cytoplasmic transduction domain A"/>
    <property type="match status" value="1"/>
</dbReference>
<feature type="domain" description="Cation-transporting P-type ATPase N-terminal" evidence="14">
    <location>
        <begin position="1"/>
        <end position="75"/>
    </location>
</feature>
<dbReference type="Pfam" id="PF00690">
    <property type="entry name" value="Cation_ATPase_N"/>
    <property type="match status" value="1"/>
</dbReference>
<dbReference type="RefSeq" id="WP_048119251.1">
    <property type="nucleotide sequence ID" value="NZ_CP009520.1"/>
</dbReference>
<evidence type="ECO:0000256" key="3">
    <source>
        <dbReference type="ARBA" id="ARBA00022448"/>
    </source>
</evidence>
<dbReference type="Pfam" id="PF00689">
    <property type="entry name" value="Cation_ATPase_C"/>
    <property type="match status" value="1"/>
</dbReference>
<dbReference type="PRINTS" id="PR00119">
    <property type="entry name" value="CATATPASE"/>
</dbReference>
<evidence type="ECO:0000256" key="10">
    <source>
        <dbReference type="ARBA" id="ARBA00022989"/>
    </source>
</evidence>
<dbReference type="SUPFAM" id="SSF81665">
    <property type="entry name" value="Calcium ATPase, transmembrane domain M"/>
    <property type="match status" value="1"/>
</dbReference>
<keyword evidence="5 13" id="KW-0812">Transmembrane</keyword>
<dbReference type="GO" id="GO:0012505">
    <property type="term" value="C:endomembrane system"/>
    <property type="evidence" value="ECO:0007669"/>
    <property type="project" value="UniProtKB-SubCell"/>
</dbReference>
<dbReference type="SUPFAM" id="SSF56784">
    <property type="entry name" value="HAD-like"/>
    <property type="match status" value="1"/>
</dbReference>
<dbReference type="GO" id="GO:0016887">
    <property type="term" value="F:ATP hydrolysis activity"/>
    <property type="evidence" value="ECO:0007669"/>
    <property type="project" value="InterPro"/>
</dbReference>
<sequence>MYYDEAADAVLKTLNTSEETGLSSEEAEKRLEKYGKNELKEEEKTSVVKLFLSQFKSFLIIILIAAALVSAFLGEFVDAFVILFTVILAGVLGFVQEYRAEESIKLLKSLTSPEALILRDGKEVKVLSSLLVPGDILLLQAGDRIPADARLLEALSLQIDESSLTGESVPVEKSTAIFPPETPQPDRKNIAYTGTSVTYGRGKAVITATGMSTAFGKLAGLLEEIERERTPLQEKLDQFGRWLGIATLIVVAFVAILGIIEGFDPFEMFLWGVALAVAAIPEALPAVVTVGLALGVRRMVKRHALVRKLPSVETLGSTNIICTDKTGTLTQNKMTVEKVYVNGALLKVTGEGYKPTGDFFNGDKPVSEDIHLHRLLATGTLCNDAGLFENEGVWDITGDPTEGALVVAAAKEGIWKKALEEKHERKGEVPFSSERKMMTTLNSSEDGLYAYSKGAPEVILASCTKIFLGEHEEELTPERKQEILNVVNDLANQTLRVMGFAYRKVPEDILPEEAEKEMVFSGLTGMRDLPREEVKVGIATCTSAGIRTIMITGDHKTTAFAIARELGIFREGDLVLTGTELEALGDREFEEIVEKVSVYARVYPEHKLRVVEALKKKGYIVAMTGDGVNDAPALKAADMGIAMGITGTDVSKEASSMILTDDNFASIVSAVEEGRNILKNIKNFIAYGLTCHIGLVIIVLVGVLAWHTLPVIAVQILWINLITDGLPPMALSMEAPDRGLMKQKPTKAKEGLVSRKMLTASLGLGALIAIQSIWVLYESLNNGVSLPKIQTLIFTLVVISLMFNAFNWRSERYSVLSLGIFTNRSLIYAVLSTVLLQLAAVYVPIMQTAFRTVPLSLSDWAMIIPLASTTLIAMEFMKYLEWRTHR</sequence>
<dbReference type="KEGG" id="mvc:MSVAZ_1128"/>
<keyword evidence="6" id="KW-0547">Nucleotide-binding</keyword>
<evidence type="ECO:0000256" key="11">
    <source>
        <dbReference type="ARBA" id="ARBA00023065"/>
    </source>
</evidence>
<dbReference type="InterPro" id="IPR006068">
    <property type="entry name" value="ATPase_P-typ_cation-transptr_C"/>
</dbReference>
<protein>
    <recommendedName>
        <fullName evidence="2">P-type Ca(2+) transporter</fullName>
        <ecNumber evidence="2">7.2.2.10</ecNumber>
    </recommendedName>
</protein>
<dbReference type="Gene3D" id="1.20.1110.10">
    <property type="entry name" value="Calcium-transporting ATPase, transmembrane domain"/>
    <property type="match status" value="1"/>
</dbReference>
<dbReference type="InterPro" id="IPR004014">
    <property type="entry name" value="ATPase_P-typ_cation-transptr_N"/>
</dbReference>
<dbReference type="EMBL" id="CP009520">
    <property type="protein sequence ID" value="AKB43397.1"/>
    <property type="molecule type" value="Genomic_DNA"/>
</dbReference>
<dbReference type="InterPro" id="IPR001757">
    <property type="entry name" value="P_typ_ATPase"/>
</dbReference>
<keyword evidence="7" id="KW-0106">Calcium</keyword>
<feature type="transmembrane region" description="Helical" evidence="13">
    <location>
        <begin position="757"/>
        <end position="777"/>
    </location>
</feature>
<feature type="transmembrane region" description="Helical" evidence="13">
    <location>
        <begin position="684"/>
        <end position="706"/>
    </location>
</feature>
<dbReference type="Proteomes" id="UP000033096">
    <property type="component" value="Chromosome"/>
</dbReference>
<dbReference type="InterPro" id="IPR006413">
    <property type="entry name" value="P-type_ATPase_IIA_PMR1"/>
</dbReference>
<dbReference type="SUPFAM" id="SSF81660">
    <property type="entry name" value="Metal cation-transporting ATPase, ATP-binding domain N"/>
    <property type="match status" value="1"/>
</dbReference>
<dbReference type="PANTHER" id="PTHR42861">
    <property type="entry name" value="CALCIUM-TRANSPORTING ATPASE"/>
    <property type="match status" value="1"/>
</dbReference>
<dbReference type="InterPro" id="IPR023298">
    <property type="entry name" value="ATPase_P-typ_TM_dom_sf"/>
</dbReference>
<keyword evidence="12 13" id="KW-0472">Membrane</keyword>
<evidence type="ECO:0000256" key="7">
    <source>
        <dbReference type="ARBA" id="ARBA00022837"/>
    </source>
</evidence>
<evidence type="ECO:0000256" key="8">
    <source>
        <dbReference type="ARBA" id="ARBA00022840"/>
    </source>
</evidence>